<organism evidence="2 3">
    <name type="scientific">Stylonychia lemnae</name>
    <name type="common">Ciliate</name>
    <dbReference type="NCBI Taxonomy" id="5949"/>
    <lineage>
        <taxon>Eukaryota</taxon>
        <taxon>Sar</taxon>
        <taxon>Alveolata</taxon>
        <taxon>Ciliophora</taxon>
        <taxon>Intramacronucleata</taxon>
        <taxon>Spirotrichea</taxon>
        <taxon>Stichotrichia</taxon>
        <taxon>Sporadotrichida</taxon>
        <taxon>Oxytrichidae</taxon>
        <taxon>Stylonychinae</taxon>
        <taxon>Stylonychia</taxon>
    </lineage>
</organism>
<dbReference type="AlphaFoldDB" id="A0A078B9W7"/>
<accession>A0A078B9W7</accession>
<evidence type="ECO:0000313" key="2">
    <source>
        <dbReference type="EMBL" id="CDW91310.1"/>
    </source>
</evidence>
<keyword evidence="3" id="KW-1185">Reference proteome</keyword>
<dbReference type="EMBL" id="CCKQ01019288">
    <property type="protein sequence ID" value="CDW91310.1"/>
    <property type="molecule type" value="Genomic_DNA"/>
</dbReference>
<name>A0A078B9W7_STYLE</name>
<dbReference type="Proteomes" id="UP000039865">
    <property type="component" value="Unassembled WGS sequence"/>
</dbReference>
<protein>
    <submittedName>
        <fullName evidence="2">Uncharacterized protein</fullName>
    </submittedName>
</protein>
<evidence type="ECO:0000256" key="1">
    <source>
        <dbReference type="SAM" id="Coils"/>
    </source>
</evidence>
<feature type="coiled-coil region" evidence="1">
    <location>
        <begin position="36"/>
        <end position="63"/>
    </location>
</feature>
<evidence type="ECO:0000313" key="3">
    <source>
        <dbReference type="Proteomes" id="UP000039865"/>
    </source>
</evidence>
<keyword evidence="1" id="KW-0175">Coiled coil</keyword>
<sequence>MNFLSSNDINNHLEQYDSLKIKQLTFHGIENDPAKIKNDANKLEALKKEIKKKEQQILEIKLELK</sequence>
<proteinExistence type="predicted"/>
<reference evidence="2 3" key="1">
    <citation type="submission" date="2014-06" db="EMBL/GenBank/DDBJ databases">
        <authorList>
            <person name="Swart Estienne"/>
        </authorList>
    </citation>
    <scope>NUCLEOTIDE SEQUENCE [LARGE SCALE GENOMIC DNA]</scope>
    <source>
        <strain evidence="2 3">130c</strain>
    </source>
</reference>
<gene>
    <name evidence="2" type="primary">Contig16428.g17495</name>
    <name evidence="2" type="ORF">STYLEM_20464</name>
</gene>
<dbReference type="InParanoid" id="A0A078B9W7"/>